<dbReference type="AlphaFoldDB" id="G2SPI3"/>
<organism evidence="1 2">
    <name type="scientific">Ligilactobacillus ruminis (strain ATCC 27782 / RF3)</name>
    <name type="common">Lactobacillus ruminis</name>
    <dbReference type="NCBI Taxonomy" id="1069534"/>
    <lineage>
        <taxon>Bacteria</taxon>
        <taxon>Bacillati</taxon>
        <taxon>Bacillota</taxon>
        <taxon>Bacilli</taxon>
        <taxon>Lactobacillales</taxon>
        <taxon>Lactobacillaceae</taxon>
        <taxon>Ligilactobacillus</taxon>
    </lineage>
</organism>
<accession>G2SPI3</accession>
<dbReference type="EMBL" id="CP003032">
    <property type="protein sequence ID" value="AEN77337.1"/>
    <property type="molecule type" value="Genomic_DNA"/>
</dbReference>
<name>G2SPI3_LIGR2</name>
<evidence type="ECO:0000313" key="1">
    <source>
        <dbReference type="EMBL" id="AEN77337.1"/>
    </source>
</evidence>
<keyword evidence="2" id="KW-1185">Reference proteome</keyword>
<dbReference type="KEGG" id="lrm:LRC_00030"/>
<dbReference type="HOGENOM" id="CLU_3154289_0_0_9"/>
<gene>
    <name evidence="1" type="ordered locus">LRC_00030</name>
</gene>
<dbReference type="STRING" id="1069534.LRC_00030"/>
<proteinExistence type="predicted"/>
<sequence>MKLNGLEKKEHFLLALRRVNLCKKEKRPSQAAFQSFSKNQAVLTGVIN</sequence>
<evidence type="ECO:0000313" key="2">
    <source>
        <dbReference type="Proteomes" id="UP000001279"/>
    </source>
</evidence>
<dbReference type="Proteomes" id="UP000001279">
    <property type="component" value="Chromosome"/>
</dbReference>
<protein>
    <submittedName>
        <fullName evidence="1">Uncharacterized protein</fullName>
    </submittedName>
</protein>
<reference evidence="1 2" key="1">
    <citation type="journal article" date="2011" name="Microb. Cell Fact.">
        <title>Genome sequences and comparative genomics of two Lactobacillus ruminis strains from the bovine and human intestinal tracts.</title>
        <authorList>
            <person name="Forde B.M."/>
            <person name="Neville B.A."/>
            <person name="O'Donnell M.M."/>
            <person name="Riboulet-Bisson E."/>
            <person name="Claesson M.J."/>
            <person name="Coghlan A."/>
            <person name="Ross R.P."/>
            <person name="O'Toole P.W."/>
        </authorList>
    </citation>
    <scope>NUCLEOTIDE SEQUENCE [LARGE SCALE GENOMIC DNA]</scope>
    <source>
        <strain evidence="2">ATCC 27782 / RF3</strain>
    </source>
</reference>